<dbReference type="AlphaFoldDB" id="A0A8H6J6Q0"/>
<feature type="compositionally biased region" description="Low complexity" evidence="1">
    <location>
        <begin position="64"/>
        <end position="78"/>
    </location>
</feature>
<reference evidence="2 3" key="1">
    <citation type="journal article" date="2020" name="Phytopathology">
        <title>Genome Sequence Resources of Colletotrichum truncatum, C. plurivorum, C. musicola, and C. sojae: Four Species Pathogenic to Soybean (Glycine max).</title>
        <authorList>
            <person name="Rogerio F."/>
            <person name="Boufleur T.R."/>
            <person name="Ciampi-Guillardi M."/>
            <person name="Sukno S.A."/>
            <person name="Thon M.R."/>
            <person name="Massola Junior N.S."/>
            <person name="Baroncelli R."/>
        </authorList>
    </citation>
    <scope>NUCLEOTIDE SEQUENCE [LARGE SCALE GENOMIC DNA]</scope>
    <source>
        <strain evidence="2 3">LFN0009</strain>
    </source>
</reference>
<proteinExistence type="predicted"/>
<name>A0A8H6J6Q0_9PEZI</name>
<protein>
    <submittedName>
        <fullName evidence="2">Uncharacterized protein</fullName>
    </submittedName>
</protein>
<accession>A0A8H6J6Q0</accession>
<evidence type="ECO:0000313" key="2">
    <source>
        <dbReference type="EMBL" id="KAF6807313.1"/>
    </source>
</evidence>
<keyword evidence="3" id="KW-1185">Reference proteome</keyword>
<comment type="caution">
    <text evidence="2">The sequence shown here is derived from an EMBL/GenBank/DDBJ whole genome shotgun (WGS) entry which is preliminary data.</text>
</comment>
<dbReference type="EMBL" id="WIGN01000140">
    <property type="protein sequence ID" value="KAF6807313.1"/>
    <property type="molecule type" value="Genomic_DNA"/>
</dbReference>
<feature type="compositionally biased region" description="Basic and acidic residues" evidence="1">
    <location>
        <begin position="123"/>
        <end position="135"/>
    </location>
</feature>
<dbReference type="Proteomes" id="UP000652219">
    <property type="component" value="Unassembled WGS sequence"/>
</dbReference>
<feature type="region of interest" description="Disordered" evidence="1">
    <location>
        <begin position="39"/>
        <end position="155"/>
    </location>
</feature>
<evidence type="ECO:0000313" key="3">
    <source>
        <dbReference type="Proteomes" id="UP000652219"/>
    </source>
</evidence>
<organism evidence="2 3">
    <name type="scientific">Colletotrichum sojae</name>
    <dbReference type="NCBI Taxonomy" id="2175907"/>
    <lineage>
        <taxon>Eukaryota</taxon>
        <taxon>Fungi</taxon>
        <taxon>Dikarya</taxon>
        <taxon>Ascomycota</taxon>
        <taxon>Pezizomycotina</taxon>
        <taxon>Sordariomycetes</taxon>
        <taxon>Hypocreomycetidae</taxon>
        <taxon>Glomerellales</taxon>
        <taxon>Glomerellaceae</taxon>
        <taxon>Colletotrichum</taxon>
        <taxon>Colletotrichum orchidearum species complex</taxon>
    </lineage>
</organism>
<gene>
    <name evidence="2" type="ORF">CSOJ01_08282</name>
</gene>
<sequence>MPSPAQELSGLHYSLATATGRAIILAWWHGKSWATRQDSVVSSPAAWISPSQPGAVEEDNNNGSSSRSSSRSSSSSSSVGDGGWHRNLSVSPGSYERLRYDDTSTGSTGNIATDRPSYAVSEDNSHLCGEERPDSADEGSPWLQGQQERAASGGDWLRELCTRSRAGSLETNRVAHLDTHSATLHP</sequence>
<evidence type="ECO:0000256" key="1">
    <source>
        <dbReference type="SAM" id="MobiDB-lite"/>
    </source>
</evidence>